<dbReference type="Proteomes" id="UP000294558">
    <property type="component" value="Unassembled WGS sequence"/>
</dbReference>
<dbReference type="Pfam" id="PF00702">
    <property type="entry name" value="Hydrolase"/>
    <property type="match status" value="1"/>
</dbReference>
<dbReference type="CDD" id="cd04305">
    <property type="entry name" value="HAD_Neu5Ac-Pase_like"/>
    <property type="match status" value="1"/>
</dbReference>
<dbReference type="InterPro" id="IPR006439">
    <property type="entry name" value="HAD-SF_hydro_IA"/>
</dbReference>
<dbReference type="PANTHER" id="PTHR47478:SF1">
    <property type="entry name" value="PYRIMIDINE 5'-NUCLEOTIDASE YJJG"/>
    <property type="match status" value="1"/>
</dbReference>
<sequence>MYSTILFDLDHTLYDSDESERLAYAHTAATFGLADPDAHFGTYVDINRAMWAAVERGELQPTDVRHRRFEQFNATVGLDADVEEMATAFVWGLGAHGTLYDGAADVLAALASRASLGLITNGLSDVQRSRLSRLGIADYFDSIVVSSEVGVTKPRPEIFDVAFEQLGHPDKATTVMVGDSLTSDIAGGAGYGIATCWYNPHGKPLAPDSAPTHQIGALSELLSLV</sequence>
<dbReference type="EMBL" id="SOAU01000001">
    <property type="protein sequence ID" value="TDT14805.1"/>
    <property type="molecule type" value="Genomic_DNA"/>
</dbReference>
<dbReference type="InterPro" id="IPR023214">
    <property type="entry name" value="HAD_sf"/>
</dbReference>
<dbReference type="RefSeq" id="WP_133867320.1">
    <property type="nucleotide sequence ID" value="NZ_SOAU01000001.1"/>
</dbReference>
<dbReference type="InterPro" id="IPR023198">
    <property type="entry name" value="PGP-like_dom2"/>
</dbReference>
<protein>
    <submittedName>
        <fullName evidence="1">2-haloacid dehalogenase</fullName>
    </submittedName>
</protein>
<proteinExistence type="predicted"/>
<evidence type="ECO:0000313" key="2">
    <source>
        <dbReference type="Proteomes" id="UP000294558"/>
    </source>
</evidence>
<dbReference type="OrthoDB" id="3680851at2"/>
<dbReference type="PRINTS" id="PR00413">
    <property type="entry name" value="HADHALOGNASE"/>
</dbReference>
<dbReference type="PANTHER" id="PTHR47478">
    <property type="match status" value="1"/>
</dbReference>
<dbReference type="NCBIfam" id="TIGR01549">
    <property type="entry name" value="HAD-SF-IA-v1"/>
    <property type="match status" value="1"/>
</dbReference>
<dbReference type="AlphaFoldDB" id="A0A4R7HVE7"/>
<dbReference type="GO" id="GO:0008253">
    <property type="term" value="F:5'-nucleotidase activity"/>
    <property type="evidence" value="ECO:0007669"/>
    <property type="project" value="InterPro"/>
</dbReference>
<accession>A0A4R7HVE7</accession>
<organism evidence="1 2">
    <name type="scientific">Ilumatobacter fluminis</name>
    <dbReference type="NCBI Taxonomy" id="467091"/>
    <lineage>
        <taxon>Bacteria</taxon>
        <taxon>Bacillati</taxon>
        <taxon>Actinomycetota</taxon>
        <taxon>Acidimicrobiia</taxon>
        <taxon>Acidimicrobiales</taxon>
        <taxon>Ilumatobacteraceae</taxon>
        <taxon>Ilumatobacter</taxon>
    </lineage>
</organism>
<dbReference type="Gene3D" id="3.40.50.1000">
    <property type="entry name" value="HAD superfamily/HAD-like"/>
    <property type="match status" value="1"/>
</dbReference>
<dbReference type="NCBIfam" id="TIGR01509">
    <property type="entry name" value="HAD-SF-IA-v3"/>
    <property type="match status" value="1"/>
</dbReference>
<dbReference type="NCBIfam" id="TIGR02254">
    <property type="entry name" value="YjjG_YfnB"/>
    <property type="match status" value="1"/>
</dbReference>
<keyword evidence="2" id="KW-1185">Reference proteome</keyword>
<gene>
    <name evidence="1" type="ORF">BDK89_0362</name>
</gene>
<evidence type="ECO:0000313" key="1">
    <source>
        <dbReference type="EMBL" id="TDT14805.1"/>
    </source>
</evidence>
<dbReference type="SFLD" id="SFLDS00003">
    <property type="entry name" value="Haloacid_Dehalogenase"/>
    <property type="match status" value="1"/>
</dbReference>
<comment type="caution">
    <text evidence="1">The sequence shown here is derived from an EMBL/GenBank/DDBJ whole genome shotgun (WGS) entry which is preliminary data.</text>
</comment>
<dbReference type="InterPro" id="IPR011951">
    <property type="entry name" value="HAD-SF_hydro_IA_YjjG/PynA"/>
</dbReference>
<dbReference type="SFLD" id="SFLDG01129">
    <property type="entry name" value="C1.5:_HAD__Beta-PGM__Phosphata"/>
    <property type="match status" value="1"/>
</dbReference>
<name>A0A4R7HVE7_9ACTN</name>
<dbReference type="InterPro" id="IPR036412">
    <property type="entry name" value="HAD-like_sf"/>
</dbReference>
<dbReference type="SUPFAM" id="SSF56784">
    <property type="entry name" value="HAD-like"/>
    <property type="match status" value="1"/>
</dbReference>
<dbReference type="InterPro" id="IPR052550">
    <property type="entry name" value="Pyrimidine_5'-ntase_YjjG"/>
</dbReference>
<dbReference type="Gene3D" id="1.10.150.240">
    <property type="entry name" value="Putative phosphatase, domain 2"/>
    <property type="match status" value="1"/>
</dbReference>
<reference evidence="1 2" key="1">
    <citation type="submission" date="2019-03" db="EMBL/GenBank/DDBJ databases">
        <title>Sequencing the genomes of 1000 actinobacteria strains.</title>
        <authorList>
            <person name="Klenk H.-P."/>
        </authorList>
    </citation>
    <scope>NUCLEOTIDE SEQUENCE [LARGE SCALE GENOMIC DNA]</scope>
    <source>
        <strain evidence="1 2">DSM 18936</strain>
    </source>
</reference>